<dbReference type="EMBL" id="CAJNIZ010015947">
    <property type="protein sequence ID" value="CAE7379616.1"/>
    <property type="molecule type" value="Genomic_DNA"/>
</dbReference>
<keyword evidence="1" id="KW-0596">Phosphopantetheine</keyword>
<evidence type="ECO:0000313" key="5">
    <source>
        <dbReference type="Proteomes" id="UP000649617"/>
    </source>
</evidence>
<evidence type="ECO:0000256" key="2">
    <source>
        <dbReference type="ARBA" id="ARBA00022553"/>
    </source>
</evidence>
<dbReference type="Pfam" id="PF02801">
    <property type="entry name" value="Ketoacyl-synt_C"/>
    <property type="match status" value="1"/>
</dbReference>
<keyword evidence="2" id="KW-0597">Phosphoprotein</keyword>
<feature type="non-terminal residue" evidence="4">
    <location>
        <position position="1"/>
    </location>
</feature>
<protein>
    <submittedName>
        <fullName evidence="4">Pks26 protein</fullName>
    </submittedName>
</protein>
<dbReference type="PANTHER" id="PTHR43775">
    <property type="entry name" value="FATTY ACID SYNTHASE"/>
    <property type="match status" value="1"/>
</dbReference>
<keyword evidence="5" id="KW-1185">Reference proteome</keyword>
<reference evidence="4" key="1">
    <citation type="submission" date="2021-02" db="EMBL/GenBank/DDBJ databases">
        <authorList>
            <person name="Dougan E. K."/>
            <person name="Rhodes N."/>
            <person name="Thang M."/>
            <person name="Chan C."/>
        </authorList>
    </citation>
    <scope>NUCLEOTIDE SEQUENCE</scope>
</reference>
<gene>
    <name evidence="4" type="primary">pks26</name>
    <name evidence="4" type="ORF">SPIL2461_LOCUS9246</name>
</gene>
<evidence type="ECO:0000259" key="3">
    <source>
        <dbReference type="Pfam" id="PF02801"/>
    </source>
</evidence>
<dbReference type="InterPro" id="IPR050091">
    <property type="entry name" value="PKS_NRPS_Biosynth_Enz"/>
</dbReference>
<organism evidence="4 5">
    <name type="scientific">Symbiodinium pilosum</name>
    <name type="common">Dinoflagellate</name>
    <dbReference type="NCBI Taxonomy" id="2952"/>
    <lineage>
        <taxon>Eukaryota</taxon>
        <taxon>Sar</taxon>
        <taxon>Alveolata</taxon>
        <taxon>Dinophyceae</taxon>
        <taxon>Suessiales</taxon>
        <taxon>Symbiodiniaceae</taxon>
        <taxon>Symbiodinium</taxon>
    </lineage>
</organism>
<dbReference type="Gene3D" id="3.40.47.10">
    <property type="match status" value="1"/>
</dbReference>
<dbReference type="InterPro" id="IPR014031">
    <property type="entry name" value="Ketoacyl_synth_C"/>
</dbReference>
<dbReference type="GO" id="GO:0006633">
    <property type="term" value="P:fatty acid biosynthetic process"/>
    <property type="evidence" value="ECO:0007669"/>
    <property type="project" value="TreeGrafter"/>
</dbReference>
<dbReference type="Proteomes" id="UP000649617">
    <property type="component" value="Unassembled WGS sequence"/>
</dbReference>
<sequence>AVYAAGLTGLDIDGCETYGIANQLADPVEANSCSRVLRLAEDDDAPLLLRASKTGIGNAMHAGSGVSLMQAILTSIAGSIGPTMHLRQSNPYLDITELPLHFVSEVVPFRMASTFMTSFGRGFGGTN</sequence>
<dbReference type="PANTHER" id="PTHR43775:SF37">
    <property type="entry name" value="SI:DKEY-61P9.11"/>
    <property type="match status" value="1"/>
</dbReference>
<dbReference type="AlphaFoldDB" id="A0A812Q7P5"/>
<feature type="non-terminal residue" evidence="4">
    <location>
        <position position="127"/>
    </location>
</feature>
<dbReference type="GO" id="GO:0004312">
    <property type="term" value="F:fatty acid synthase activity"/>
    <property type="evidence" value="ECO:0007669"/>
    <property type="project" value="TreeGrafter"/>
</dbReference>
<evidence type="ECO:0000256" key="1">
    <source>
        <dbReference type="ARBA" id="ARBA00022450"/>
    </source>
</evidence>
<name>A0A812Q7P5_SYMPI</name>
<feature type="domain" description="Beta-ketoacyl synthase C-terminal" evidence="3">
    <location>
        <begin position="4"/>
        <end position="86"/>
    </location>
</feature>
<dbReference type="SUPFAM" id="SSF53901">
    <property type="entry name" value="Thiolase-like"/>
    <property type="match status" value="1"/>
</dbReference>
<comment type="caution">
    <text evidence="4">The sequence shown here is derived from an EMBL/GenBank/DDBJ whole genome shotgun (WGS) entry which is preliminary data.</text>
</comment>
<dbReference type="InterPro" id="IPR016039">
    <property type="entry name" value="Thiolase-like"/>
</dbReference>
<proteinExistence type="predicted"/>
<evidence type="ECO:0000313" key="4">
    <source>
        <dbReference type="EMBL" id="CAE7379616.1"/>
    </source>
</evidence>
<accession>A0A812Q7P5</accession>